<name>A0A9W6D059_9MICO</name>
<feature type="transmembrane region" description="Helical" evidence="10">
    <location>
        <begin position="148"/>
        <end position="173"/>
    </location>
</feature>
<keyword evidence="5" id="KW-0997">Cell inner membrane</keyword>
<feature type="transmembrane region" description="Helical" evidence="10">
    <location>
        <begin position="71"/>
        <end position="98"/>
    </location>
</feature>
<protein>
    <recommendedName>
        <fullName evidence="10">Transport permease protein</fullName>
    </recommendedName>
</protein>
<dbReference type="GO" id="GO:0015920">
    <property type="term" value="P:lipopolysaccharide transport"/>
    <property type="evidence" value="ECO:0007669"/>
    <property type="project" value="TreeGrafter"/>
</dbReference>
<evidence type="ECO:0000313" key="12">
    <source>
        <dbReference type="EMBL" id="GLI28464.1"/>
    </source>
</evidence>
<gene>
    <name evidence="12" type="ORF">ARHIZOSPH14_27060</name>
</gene>
<reference evidence="12" key="1">
    <citation type="submission" date="2022-12" db="EMBL/GenBank/DDBJ databases">
        <title>Reference genome sequencing for broad-spectrum identification of bacterial and archaeal isolates by mass spectrometry.</title>
        <authorList>
            <person name="Sekiguchi Y."/>
            <person name="Tourlousse D.M."/>
        </authorList>
    </citation>
    <scope>NUCLEOTIDE SEQUENCE</scope>
    <source>
        <strain evidence="12">14</strain>
    </source>
</reference>
<evidence type="ECO:0000256" key="7">
    <source>
        <dbReference type="ARBA" id="ARBA00022989"/>
    </source>
</evidence>
<dbReference type="AlphaFoldDB" id="A0A9W6D059"/>
<evidence type="ECO:0000256" key="9">
    <source>
        <dbReference type="ARBA" id="ARBA00023251"/>
    </source>
</evidence>
<comment type="caution">
    <text evidence="12">The sequence shown here is derived from an EMBL/GenBank/DDBJ whole genome shotgun (WGS) entry which is preliminary data.</text>
</comment>
<dbReference type="Pfam" id="PF01061">
    <property type="entry name" value="ABC2_membrane"/>
    <property type="match status" value="1"/>
</dbReference>
<proteinExistence type="inferred from homology"/>
<evidence type="ECO:0000256" key="4">
    <source>
        <dbReference type="ARBA" id="ARBA00022475"/>
    </source>
</evidence>
<dbReference type="PROSITE" id="PS51012">
    <property type="entry name" value="ABC_TM2"/>
    <property type="match status" value="1"/>
</dbReference>
<keyword evidence="7 10" id="KW-1133">Transmembrane helix</keyword>
<feature type="transmembrane region" description="Helical" evidence="10">
    <location>
        <begin position="185"/>
        <end position="201"/>
    </location>
</feature>
<feature type="domain" description="ABC transmembrane type-2" evidence="11">
    <location>
        <begin position="39"/>
        <end position="258"/>
    </location>
</feature>
<keyword evidence="9" id="KW-0046">Antibiotic resistance</keyword>
<feature type="transmembrane region" description="Helical" evidence="10">
    <location>
        <begin position="119"/>
        <end position="142"/>
    </location>
</feature>
<keyword evidence="4 10" id="KW-1003">Cell membrane</keyword>
<evidence type="ECO:0000256" key="8">
    <source>
        <dbReference type="ARBA" id="ARBA00023136"/>
    </source>
</evidence>
<keyword evidence="3 10" id="KW-0813">Transport</keyword>
<evidence type="ECO:0000256" key="10">
    <source>
        <dbReference type="RuleBase" id="RU361157"/>
    </source>
</evidence>
<dbReference type="InterPro" id="IPR000412">
    <property type="entry name" value="ABC_2_transport"/>
</dbReference>
<dbReference type="GO" id="GO:0046677">
    <property type="term" value="P:response to antibiotic"/>
    <property type="evidence" value="ECO:0007669"/>
    <property type="project" value="UniProtKB-KW"/>
</dbReference>
<dbReference type="PANTHER" id="PTHR30413">
    <property type="entry name" value="INNER MEMBRANE TRANSPORT PERMEASE"/>
    <property type="match status" value="1"/>
</dbReference>
<evidence type="ECO:0000256" key="3">
    <source>
        <dbReference type="ARBA" id="ARBA00022448"/>
    </source>
</evidence>
<evidence type="ECO:0000256" key="6">
    <source>
        <dbReference type="ARBA" id="ARBA00022692"/>
    </source>
</evidence>
<dbReference type="PANTHER" id="PTHR30413:SF8">
    <property type="entry name" value="TRANSPORT PERMEASE PROTEIN"/>
    <property type="match status" value="1"/>
</dbReference>
<keyword evidence="13" id="KW-1185">Reference proteome</keyword>
<dbReference type="GO" id="GO:0043190">
    <property type="term" value="C:ATP-binding cassette (ABC) transporter complex"/>
    <property type="evidence" value="ECO:0007669"/>
    <property type="project" value="InterPro"/>
</dbReference>
<keyword evidence="8 10" id="KW-0472">Membrane</keyword>
<organism evidence="12 13">
    <name type="scientific">Agromyces rhizosphaerae</name>
    <dbReference type="NCBI Taxonomy" id="88374"/>
    <lineage>
        <taxon>Bacteria</taxon>
        <taxon>Bacillati</taxon>
        <taxon>Actinomycetota</taxon>
        <taxon>Actinomycetes</taxon>
        <taxon>Micrococcales</taxon>
        <taxon>Microbacteriaceae</taxon>
        <taxon>Agromyces</taxon>
    </lineage>
</organism>
<feature type="transmembrane region" description="Helical" evidence="10">
    <location>
        <begin position="38"/>
        <end position="59"/>
    </location>
</feature>
<comment type="similarity">
    <text evidence="2 10">Belongs to the ABC-2 integral membrane protein family.</text>
</comment>
<evidence type="ECO:0000256" key="5">
    <source>
        <dbReference type="ARBA" id="ARBA00022519"/>
    </source>
</evidence>
<comment type="subcellular location">
    <subcellularLocation>
        <location evidence="1">Cell inner membrane</location>
        <topology evidence="1">Multi-pass membrane protein</topology>
    </subcellularLocation>
    <subcellularLocation>
        <location evidence="10">Cell membrane</location>
        <topology evidence="10">Multi-pass membrane protein</topology>
    </subcellularLocation>
</comment>
<dbReference type="PRINTS" id="PR00164">
    <property type="entry name" value="ABC2TRNSPORT"/>
</dbReference>
<dbReference type="PIRSF" id="PIRSF006648">
    <property type="entry name" value="DrrB"/>
    <property type="match status" value="1"/>
</dbReference>
<sequence length="266" mass="30156">MTSYAEAHPYARTPWSRYRHALWLLTTRDLKVRYSTSALGYLWSILDPLVMAAIYWFVFTVVFQRLVGTEPYIVFLLAALLPWMWFTGSVSDSTRAFLKDAKLVRSTKLPRTVWVTRIALSKGIEFLLAIPVLAFFAIAFGAEAHWELLLFPLAILLQATLVVGLGLIVAPLVVFFRDFERAVKLVLRFLFYASPIVYGTSNLPESLQPWAAFNPLTGIFGLYRAGFFPSELDWFAVAVSAAMSLGFLAIGIWVFRRTERAVLKEI</sequence>
<dbReference type="Proteomes" id="UP001144396">
    <property type="component" value="Unassembled WGS sequence"/>
</dbReference>
<keyword evidence="6 10" id="KW-0812">Transmembrane</keyword>
<evidence type="ECO:0000256" key="2">
    <source>
        <dbReference type="ARBA" id="ARBA00007783"/>
    </source>
</evidence>
<dbReference type="GO" id="GO:0140359">
    <property type="term" value="F:ABC-type transporter activity"/>
    <property type="evidence" value="ECO:0007669"/>
    <property type="project" value="InterPro"/>
</dbReference>
<evidence type="ECO:0000259" key="11">
    <source>
        <dbReference type="PROSITE" id="PS51012"/>
    </source>
</evidence>
<feature type="transmembrane region" description="Helical" evidence="10">
    <location>
        <begin position="234"/>
        <end position="255"/>
    </location>
</feature>
<dbReference type="InterPro" id="IPR013525">
    <property type="entry name" value="ABC2_TM"/>
</dbReference>
<dbReference type="InterPro" id="IPR047817">
    <property type="entry name" value="ABC2_TM_bact-type"/>
</dbReference>
<accession>A0A9W6D059</accession>
<evidence type="ECO:0000256" key="1">
    <source>
        <dbReference type="ARBA" id="ARBA00004429"/>
    </source>
</evidence>
<evidence type="ECO:0000313" key="13">
    <source>
        <dbReference type="Proteomes" id="UP001144396"/>
    </source>
</evidence>
<dbReference type="EMBL" id="BSDP01000001">
    <property type="protein sequence ID" value="GLI28464.1"/>
    <property type="molecule type" value="Genomic_DNA"/>
</dbReference>